<keyword evidence="1" id="KW-0378">Hydrolase</keyword>
<dbReference type="InterPro" id="IPR027417">
    <property type="entry name" value="P-loop_NTPase"/>
</dbReference>
<keyword evidence="1" id="KW-0067">ATP-binding</keyword>
<protein>
    <submittedName>
        <fullName evidence="1">DNA helicase</fullName>
    </submittedName>
</protein>
<name>A0AAE2ZSC6_9HYPH</name>
<evidence type="ECO:0000313" key="2">
    <source>
        <dbReference type="Proteomes" id="UP001196509"/>
    </source>
</evidence>
<proteinExistence type="predicted"/>
<dbReference type="Gene3D" id="3.40.50.300">
    <property type="entry name" value="P-loop containing nucleotide triphosphate hydrolases"/>
    <property type="match status" value="1"/>
</dbReference>
<organism evidence="1 2">
    <name type="scientific">Flavimaribacter sediminis</name>
    <dbReference type="NCBI Taxonomy" id="2865987"/>
    <lineage>
        <taxon>Bacteria</taxon>
        <taxon>Pseudomonadati</taxon>
        <taxon>Pseudomonadota</taxon>
        <taxon>Alphaproteobacteria</taxon>
        <taxon>Hyphomicrobiales</taxon>
        <taxon>Rhizobiaceae</taxon>
        <taxon>Flavimaribacter</taxon>
    </lineage>
</organism>
<comment type="caution">
    <text evidence="1">The sequence shown here is derived from an EMBL/GenBank/DDBJ whole genome shotgun (WGS) entry which is preliminary data.</text>
</comment>
<dbReference type="RefSeq" id="WP_220230757.1">
    <property type="nucleotide sequence ID" value="NZ_JAICBX010000005.1"/>
</dbReference>
<keyword evidence="2" id="KW-1185">Reference proteome</keyword>
<dbReference type="SUPFAM" id="SSF52540">
    <property type="entry name" value="P-loop containing nucleoside triphosphate hydrolases"/>
    <property type="match status" value="1"/>
</dbReference>
<accession>A0AAE2ZSC6</accession>
<dbReference type="NCBIfam" id="NF004629">
    <property type="entry name" value="PRK05973.1"/>
    <property type="match status" value="1"/>
</dbReference>
<dbReference type="GO" id="GO:0005829">
    <property type="term" value="C:cytosol"/>
    <property type="evidence" value="ECO:0007669"/>
    <property type="project" value="TreeGrafter"/>
</dbReference>
<keyword evidence="1" id="KW-0547">Nucleotide-binding</keyword>
<dbReference type="PANTHER" id="PTHR30153:SF2">
    <property type="entry name" value="REPLICATIVE DNA HELICASE"/>
    <property type="match status" value="1"/>
</dbReference>
<dbReference type="Proteomes" id="UP001196509">
    <property type="component" value="Unassembled WGS sequence"/>
</dbReference>
<gene>
    <name evidence="1" type="ORF">K1W69_22765</name>
</gene>
<reference evidence="1" key="1">
    <citation type="submission" date="2021-08" db="EMBL/GenBank/DDBJ databases">
        <title>Hoeflea bacterium WL0058 sp. nov., isolated from the sediment.</title>
        <authorList>
            <person name="Wang L."/>
            <person name="Zhang D."/>
        </authorList>
    </citation>
    <scope>NUCLEOTIDE SEQUENCE</scope>
    <source>
        <strain evidence="1">WL0058</strain>
    </source>
</reference>
<evidence type="ECO:0000313" key="1">
    <source>
        <dbReference type="EMBL" id="MBW8640036.1"/>
    </source>
</evidence>
<keyword evidence="1" id="KW-0347">Helicase</keyword>
<dbReference type="PANTHER" id="PTHR30153">
    <property type="entry name" value="REPLICATIVE DNA HELICASE DNAB"/>
    <property type="match status" value="1"/>
</dbReference>
<sequence length="235" mass="26086">MKFSAPVYRLKRQAKLLSREKKITLNKALDTIARREGFATWSLLSAAAAQYSPARSILARLGDGDLLLLGARPGQGKTQLGLEILIEAMAQNRKAAFFSLVFTRQEADAHLASLAPDASFRNLTIVTTDDISAALIMDTLKLAPPGTLAVVDYLQILDQQRSKPELSVQMEDLQYFARTRGVILVFLSQVHRSYDPATRPLPEIGDINAPNRIEPGIFSKTCFLHDGEMRFSDRK</sequence>
<dbReference type="GO" id="GO:0003678">
    <property type="term" value="F:DNA helicase activity"/>
    <property type="evidence" value="ECO:0007669"/>
    <property type="project" value="TreeGrafter"/>
</dbReference>
<dbReference type="EMBL" id="JAICBX010000005">
    <property type="protein sequence ID" value="MBW8640036.1"/>
    <property type="molecule type" value="Genomic_DNA"/>
</dbReference>
<dbReference type="AlphaFoldDB" id="A0AAE2ZSC6"/>